<keyword evidence="3" id="KW-1185">Reference proteome</keyword>
<organism evidence="2 3">
    <name type="scientific">Puccinia sorghi</name>
    <dbReference type="NCBI Taxonomy" id="27349"/>
    <lineage>
        <taxon>Eukaryota</taxon>
        <taxon>Fungi</taxon>
        <taxon>Dikarya</taxon>
        <taxon>Basidiomycota</taxon>
        <taxon>Pucciniomycotina</taxon>
        <taxon>Pucciniomycetes</taxon>
        <taxon>Pucciniales</taxon>
        <taxon>Pucciniaceae</taxon>
        <taxon>Puccinia</taxon>
    </lineage>
</organism>
<name>A0A0L6VU78_9BASI</name>
<feature type="region of interest" description="Disordered" evidence="1">
    <location>
        <begin position="1"/>
        <end position="22"/>
    </location>
</feature>
<evidence type="ECO:0000313" key="2">
    <source>
        <dbReference type="EMBL" id="KNZ64231.1"/>
    </source>
</evidence>
<dbReference type="EMBL" id="LAVV01000582">
    <property type="protein sequence ID" value="KNZ64231.1"/>
    <property type="molecule type" value="Genomic_DNA"/>
</dbReference>
<dbReference type="Proteomes" id="UP000037035">
    <property type="component" value="Unassembled WGS sequence"/>
</dbReference>
<evidence type="ECO:0000313" key="3">
    <source>
        <dbReference type="Proteomes" id="UP000037035"/>
    </source>
</evidence>
<evidence type="ECO:0000256" key="1">
    <source>
        <dbReference type="SAM" id="MobiDB-lite"/>
    </source>
</evidence>
<gene>
    <name evidence="2" type="ORF">VP01_10524g1</name>
</gene>
<proteinExistence type="predicted"/>
<feature type="compositionally biased region" description="Basic and acidic residues" evidence="1">
    <location>
        <begin position="1"/>
        <end position="11"/>
    </location>
</feature>
<dbReference type="VEuPathDB" id="FungiDB:VP01_10524g1"/>
<comment type="caution">
    <text evidence="2">The sequence shown here is derived from an EMBL/GenBank/DDBJ whole genome shotgun (WGS) entry which is preliminary data.</text>
</comment>
<sequence length="93" mass="10725">MKREHSKKEVEPPPNKSDPNTNIILVDEDDTKLINENSKASLKRSWVWNHFKASNTTSKATCQVILKNFICGLKDWSGSTKNFHKHLLKVHKL</sequence>
<feature type="non-terminal residue" evidence="2">
    <location>
        <position position="93"/>
    </location>
</feature>
<reference evidence="2 3" key="1">
    <citation type="submission" date="2015-08" db="EMBL/GenBank/DDBJ databases">
        <title>Next Generation Sequencing and Analysis of the Genome of Puccinia sorghi L Schw, the Causal Agent of Maize Common Rust.</title>
        <authorList>
            <person name="Rochi L."/>
            <person name="Burguener G."/>
            <person name="Darino M."/>
            <person name="Turjanski A."/>
            <person name="Kreff E."/>
            <person name="Dieguez M.J."/>
            <person name="Sacco F."/>
        </authorList>
    </citation>
    <scope>NUCLEOTIDE SEQUENCE [LARGE SCALE GENOMIC DNA]</scope>
    <source>
        <strain evidence="2 3">RO10H11247</strain>
    </source>
</reference>
<dbReference type="AlphaFoldDB" id="A0A0L6VU78"/>
<accession>A0A0L6VU78</accession>
<protein>
    <recommendedName>
        <fullName evidence="4">BED-type domain-containing protein</fullName>
    </recommendedName>
</protein>
<evidence type="ECO:0008006" key="4">
    <source>
        <dbReference type="Google" id="ProtNLM"/>
    </source>
</evidence>